<dbReference type="GO" id="GO:0016705">
    <property type="term" value="F:oxidoreductase activity, acting on paired donors, with incorporation or reduction of molecular oxygen"/>
    <property type="evidence" value="ECO:0007669"/>
    <property type="project" value="InterPro"/>
</dbReference>
<comment type="caution">
    <text evidence="1">The sequence shown here is derived from an EMBL/GenBank/DDBJ whole genome shotgun (WGS) entry which is preliminary data.</text>
</comment>
<dbReference type="InterPro" id="IPR036661">
    <property type="entry name" value="Luciferase-like_sf"/>
</dbReference>
<dbReference type="AlphaFoldDB" id="A0A7C5LDD1"/>
<name>A0A7C5LDD1_CALS0</name>
<dbReference type="Gene3D" id="3.20.20.30">
    <property type="entry name" value="Luciferase-like domain"/>
    <property type="match status" value="1"/>
</dbReference>
<dbReference type="EMBL" id="DRWN01000065">
    <property type="protein sequence ID" value="HHK69021.1"/>
    <property type="molecule type" value="Genomic_DNA"/>
</dbReference>
<evidence type="ECO:0008006" key="2">
    <source>
        <dbReference type="Google" id="ProtNLM"/>
    </source>
</evidence>
<dbReference type="SUPFAM" id="SSF51679">
    <property type="entry name" value="Bacterial luciferase-like"/>
    <property type="match status" value="1"/>
</dbReference>
<evidence type="ECO:0000313" key="1">
    <source>
        <dbReference type="EMBL" id="HHK69021.1"/>
    </source>
</evidence>
<reference evidence="1" key="1">
    <citation type="journal article" date="2020" name="mSystems">
        <title>Genome- and Community-Level Interaction Insights into Carbon Utilization and Element Cycling Functions of Hydrothermarchaeota in Hydrothermal Sediment.</title>
        <authorList>
            <person name="Zhou Z."/>
            <person name="Liu Y."/>
            <person name="Xu W."/>
            <person name="Pan J."/>
            <person name="Luo Z.H."/>
            <person name="Li M."/>
        </authorList>
    </citation>
    <scope>NUCLEOTIDE SEQUENCE [LARGE SCALE GENOMIC DNA]</scope>
    <source>
        <strain evidence="1">SpSt-1056</strain>
    </source>
</reference>
<sequence length="73" mass="8269">MEPQLWDELATKVPNTLADSTIIYGNVEECVDRIASFIEAGCRHIALEPYWIEKDRINDAIKIAGDKIKPRIA</sequence>
<protein>
    <recommendedName>
        <fullName evidence="2">LLM class flavin-dependent oxidoreductase</fullName>
    </recommendedName>
</protein>
<proteinExistence type="predicted"/>
<gene>
    <name evidence="1" type="ORF">ENM11_07750</name>
</gene>
<accession>A0A7C5LDD1</accession>
<organism evidence="1">
    <name type="scientific">Caldiarchaeum subterraneum</name>
    <dbReference type="NCBI Taxonomy" id="311458"/>
    <lineage>
        <taxon>Archaea</taxon>
        <taxon>Nitrososphaerota</taxon>
        <taxon>Candidatus Caldarchaeales</taxon>
        <taxon>Candidatus Caldarchaeaceae</taxon>
        <taxon>Candidatus Caldarchaeum</taxon>
    </lineage>
</organism>